<feature type="region of interest" description="Disordered" evidence="2">
    <location>
        <begin position="410"/>
        <end position="492"/>
    </location>
</feature>
<evidence type="ECO:0000313" key="4">
    <source>
        <dbReference type="EMBL" id="ODQ57401.1"/>
    </source>
</evidence>
<dbReference type="Proteomes" id="UP000094112">
    <property type="component" value="Unassembled WGS sequence"/>
</dbReference>
<evidence type="ECO:0000256" key="2">
    <source>
        <dbReference type="SAM" id="MobiDB-lite"/>
    </source>
</evidence>
<feature type="region of interest" description="Disordered" evidence="2">
    <location>
        <begin position="1"/>
        <end position="20"/>
    </location>
</feature>
<feature type="compositionally biased region" description="Polar residues" evidence="2">
    <location>
        <begin position="1"/>
        <end position="15"/>
    </location>
</feature>
<feature type="domain" description="RNB" evidence="3">
    <location>
        <begin position="664"/>
        <end position="997"/>
    </location>
</feature>
<dbReference type="SUPFAM" id="SSF50249">
    <property type="entry name" value="Nucleic acid-binding proteins"/>
    <property type="match status" value="2"/>
</dbReference>
<feature type="region of interest" description="Disordered" evidence="2">
    <location>
        <begin position="57"/>
        <end position="323"/>
    </location>
</feature>
<proteinExistence type="inferred from homology"/>
<dbReference type="GO" id="GO:0048027">
    <property type="term" value="F:mRNA 5'-UTR binding"/>
    <property type="evidence" value="ECO:0007669"/>
    <property type="project" value="EnsemblFungi"/>
</dbReference>
<dbReference type="Gene3D" id="2.40.50.700">
    <property type="match status" value="1"/>
</dbReference>
<feature type="region of interest" description="Disordered" evidence="2">
    <location>
        <begin position="1161"/>
        <end position="1189"/>
    </location>
</feature>
<dbReference type="EMBL" id="KV454213">
    <property type="protein sequence ID" value="ODQ57401.1"/>
    <property type="molecule type" value="Genomic_DNA"/>
</dbReference>
<dbReference type="GO" id="GO:0008298">
    <property type="term" value="P:intracellular mRNA localization"/>
    <property type="evidence" value="ECO:0007669"/>
    <property type="project" value="EnsemblFungi"/>
</dbReference>
<accession>A0A1E3NW52</accession>
<dbReference type="GO" id="GO:0000900">
    <property type="term" value="F:mRNA regulatory element binding translation repressor activity"/>
    <property type="evidence" value="ECO:0007669"/>
    <property type="project" value="EnsemblFungi"/>
</dbReference>
<dbReference type="OrthoDB" id="372421at2759"/>
<dbReference type="STRING" id="683960.A0A1E3NW52"/>
<dbReference type="PANTHER" id="PTHR23355">
    <property type="entry name" value="RIBONUCLEASE"/>
    <property type="match status" value="1"/>
</dbReference>
<feature type="compositionally biased region" description="Low complexity" evidence="2">
    <location>
        <begin position="427"/>
        <end position="437"/>
    </location>
</feature>
<feature type="non-terminal residue" evidence="4">
    <location>
        <position position="1271"/>
    </location>
</feature>
<feature type="compositionally biased region" description="Low complexity" evidence="2">
    <location>
        <begin position="1167"/>
        <end position="1176"/>
    </location>
</feature>
<dbReference type="Pfam" id="PF17849">
    <property type="entry name" value="OB_Dis3"/>
    <property type="match status" value="1"/>
</dbReference>
<dbReference type="InterPro" id="IPR041505">
    <property type="entry name" value="Dis3_CSD2"/>
</dbReference>
<dbReference type="FunFam" id="2.40.50.700:FF:000002">
    <property type="entry name" value="Cell wall biogenesis protein"/>
    <property type="match status" value="1"/>
</dbReference>
<name>A0A1E3NW52_WICAA</name>
<dbReference type="Pfam" id="PF00773">
    <property type="entry name" value="RNB"/>
    <property type="match status" value="1"/>
</dbReference>
<evidence type="ECO:0000259" key="3">
    <source>
        <dbReference type="SMART" id="SM00955"/>
    </source>
</evidence>
<dbReference type="GeneID" id="30198216"/>
<dbReference type="GO" id="GO:0005935">
    <property type="term" value="C:cellular bud neck"/>
    <property type="evidence" value="ECO:0007669"/>
    <property type="project" value="EnsemblFungi"/>
</dbReference>
<dbReference type="Gene3D" id="2.40.50.140">
    <property type="entry name" value="Nucleic acid-binding proteins"/>
    <property type="match status" value="1"/>
</dbReference>
<dbReference type="GO" id="GO:0005634">
    <property type="term" value="C:nucleus"/>
    <property type="evidence" value="ECO:0007669"/>
    <property type="project" value="EnsemblFungi"/>
</dbReference>
<dbReference type="InterPro" id="IPR041093">
    <property type="entry name" value="Dis3l2-like_C"/>
</dbReference>
<feature type="compositionally biased region" description="Low complexity" evidence="2">
    <location>
        <begin position="448"/>
        <end position="460"/>
    </location>
</feature>
<dbReference type="GO" id="GO:0060237">
    <property type="term" value="P:regulation of fungal-type cell wall organization"/>
    <property type="evidence" value="ECO:0007669"/>
    <property type="project" value="EnsemblFungi"/>
</dbReference>
<dbReference type="GO" id="GO:0000175">
    <property type="term" value="F:3'-5'-RNA exonuclease activity"/>
    <property type="evidence" value="ECO:0007669"/>
    <property type="project" value="TreeGrafter"/>
</dbReference>
<dbReference type="InterPro" id="IPR012340">
    <property type="entry name" value="NA-bd_OB-fold"/>
</dbReference>
<feature type="non-terminal residue" evidence="4">
    <location>
        <position position="1"/>
    </location>
</feature>
<organism evidence="4 5">
    <name type="scientific">Wickerhamomyces anomalus (strain ATCC 58044 / CBS 1984 / NCYC 433 / NRRL Y-366-8)</name>
    <name type="common">Yeast</name>
    <name type="synonym">Hansenula anomala</name>
    <dbReference type="NCBI Taxonomy" id="683960"/>
    <lineage>
        <taxon>Eukaryota</taxon>
        <taxon>Fungi</taxon>
        <taxon>Dikarya</taxon>
        <taxon>Ascomycota</taxon>
        <taxon>Saccharomycotina</taxon>
        <taxon>Saccharomycetes</taxon>
        <taxon>Phaffomycetales</taxon>
        <taxon>Wickerhamomycetaceae</taxon>
        <taxon>Wickerhamomyces</taxon>
    </lineage>
</organism>
<dbReference type="Gene3D" id="2.40.50.690">
    <property type="match status" value="1"/>
</dbReference>
<gene>
    <name evidence="4" type="ORF">WICANDRAFT_22959</name>
</gene>
<dbReference type="AlphaFoldDB" id="A0A1E3NW52"/>
<comment type="similarity">
    <text evidence="1">Belongs to the RNR ribonuclease family.</text>
</comment>
<feature type="compositionally biased region" description="Basic residues" evidence="2">
    <location>
        <begin position="475"/>
        <end position="487"/>
    </location>
</feature>
<evidence type="ECO:0000256" key="1">
    <source>
        <dbReference type="ARBA" id="ARBA00005785"/>
    </source>
</evidence>
<dbReference type="Pfam" id="PF17877">
    <property type="entry name" value="Dis3l2_C_term"/>
    <property type="match status" value="1"/>
</dbReference>
<dbReference type="SMART" id="SM00955">
    <property type="entry name" value="RNB"/>
    <property type="match status" value="1"/>
</dbReference>
<dbReference type="InterPro" id="IPR050180">
    <property type="entry name" value="RNR_Ribonuclease"/>
</dbReference>
<feature type="compositionally biased region" description="Polar residues" evidence="2">
    <location>
        <begin position="243"/>
        <end position="261"/>
    </location>
</feature>
<dbReference type="FunFam" id="2.40.50.140:FF:000100">
    <property type="entry name" value="Cell wall biogenesis protein phosphatase"/>
    <property type="match status" value="1"/>
</dbReference>
<feature type="compositionally biased region" description="Low complexity" evidence="2">
    <location>
        <begin position="308"/>
        <end position="318"/>
    </location>
</feature>
<keyword evidence="5" id="KW-1185">Reference proteome</keyword>
<dbReference type="GO" id="GO:1903450">
    <property type="term" value="P:regulation of G1 to G0 transition"/>
    <property type="evidence" value="ECO:0007669"/>
    <property type="project" value="EnsemblFungi"/>
</dbReference>
<feature type="compositionally biased region" description="Low complexity" evidence="2">
    <location>
        <begin position="68"/>
        <end position="77"/>
    </location>
</feature>
<evidence type="ECO:0000313" key="5">
    <source>
        <dbReference type="Proteomes" id="UP000094112"/>
    </source>
</evidence>
<dbReference type="GO" id="GO:0010494">
    <property type="term" value="C:cytoplasmic stress granule"/>
    <property type="evidence" value="ECO:0007669"/>
    <property type="project" value="EnsemblFungi"/>
</dbReference>
<dbReference type="GO" id="GO:0003730">
    <property type="term" value="F:mRNA 3'-UTR binding"/>
    <property type="evidence" value="ECO:0007669"/>
    <property type="project" value="EnsemblFungi"/>
</dbReference>
<protein>
    <recommendedName>
        <fullName evidence="3">RNB domain-containing protein</fullName>
    </recommendedName>
</protein>
<dbReference type="RefSeq" id="XP_019036608.1">
    <property type="nucleotide sequence ID" value="XM_019180970.1"/>
</dbReference>
<sequence length="1271" mass="142188">NNGYNQPSYTTTTGGKNPRQIHIAHRRSPSELTSLMIEQITLQRQLELVQQQQQQILAQQGGSGGSSGYSAGSSGNQFQPPNSHRRTGSNTHRRSQSSMTGSTTSPQNTGGSALGHNRRHSLGLNEAKKAAAQVQAQRSGKEPSTTDVEESSSSMPPPSGFKFPSTVIDAPSPPPQTQSYASVSRRPSNGGGHGRSRSSVGHSPQRSYQFPPKSPQQSSSGGFDSLAPPPQNFSYHERRQSGHQRSNSRNFDPNTQQNINMNWRSQQSNQQQQQRQLSPSRNSFTEGSSSFLEPPQPQFTPGHRIRGSHNNNNNSISSLSGFQLPGQVGGRKSLFAPYLPQSSIPDLVAEGRLVVGTLRVNKKNRSDAYVSTDGLLDADIFICGSKDRNRALEGDLVAVELLAVDEVWSSKREKEEKKRRKDNTQTSSSNNNSNNSSEIIDDVHNDASTHSTTTTTTTTSGEDDKDESTSVGGSLKRKGSLKQRPTLKKNDDVEVEGQSLLLVEEEEINDEYKPLYAGHVVAVIDRIPGQLFAGTLGLLRPSQQAKDQQSSSRPKIVWFKPTDKKVPLIAIPTEQAPKDFVENHEKYSDKLFVASIKRWPITSLHPFGTLVSELGPMNDSNTEVDAILRDNNFLCEEYLDVETGEEREDFEINDVDFEQEFNKRRDFTNEYVLAISETGVNSDNALHVKRISNDKIELGVHVSDVCAFIKEGSLLDKKARKRSSSVFLAQKVVDLLPKSINELLSFVKNEKSLALSVVFEIDTLKFEVDNVWIGESFIQPKNRLTFDQIDSILDDGDESNEYVSSASKDYIRTISLISREFRRQRLENDQLNNEVNLTLIDQIDDEKVRLHLNLFKSSLSSSILNEIFYKVNGTIAQRNYSILGDVAFLRRQTIPTLTKLESFKKKILNLGIEIDTSSSAKLINSILSIKDETIRQGVEILFYKSLSRSKYFVAGKVEAENYGAFYFNLPLYTHFTSPLRRYADLIVHRQLKQTFDQDLKLNGDNEELESLKMTAEYCNFKKDCAKASQDQSIHLLLSQTINEMSKKTGQLIVIGKVLQVYESAFDVFLPEFGIEKRVHGDQLPLKKAEFDKKHGVLELYWEKGVDSGTFIPEDEREPLSYRNSIKNKFKTSANEIAQYQQDFNKQDHDLNQELERLKLSPPSFKIPSPRTTTRSSTFEDPVSQSLPTTPVDSVKSVVGRTSSSSKIETGQGSSREKKLHALDSYLDKLTLRVEGGDYIQEIKELSDIPILLRAEIGMALPCLTVHALNPF</sequence>
<dbReference type="FunFam" id="2.40.50.690:FF:000001">
    <property type="entry name" value="Cell wall biogenesis protein"/>
    <property type="match status" value="1"/>
</dbReference>
<dbReference type="PANTHER" id="PTHR23355:SF9">
    <property type="entry name" value="DIS3-LIKE EXONUCLEASE 2"/>
    <property type="match status" value="1"/>
</dbReference>
<feature type="compositionally biased region" description="Polar residues" evidence="2">
    <location>
        <begin position="96"/>
        <end position="111"/>
    </location>
</feature>
<dbReference type="GO" id="GO:0006402">
    <property type="term" value="P:mRNA catabolic process"/>
    <property type="evidence" value="ECO:0007669"/>
    <property type="project" value="TreeGrafter"/>
</dbReference>
<feature type="compositionally biased region" description="Basic residues" evidence="2">
    <location>
        <begin position="83"/>
        <end position="95"/>
    </location>
</feature>
<feature type="compositionally biased region" description="Low complexity" evidence="2">
    <location>
        <begin position="197"/>
        <end position="220"/>
    </location>
</feature>
<feature type="compositionally biased region" description="Low complexity" evidence="2">
    <location>
        <begin position="262"/>
        <end position="283"/>
    </location>
</feature>
<dbReference type="GO" id="GO:0000932">
    <property type="term" value="C:P-body"/>
    <property type="evidence" value="ECO:0007669"/>
    <property type="project" value="EnsemblFungi"/>
</dbReference>
<dbReference type="InterPro" id="IPR001900">
    <property type="entry name" value="RNase_II/R"/>
</dbReference>
<reference evidence="4 5" key="1">
    <citation type="journal article" date="2016" name="Proc. Natl. Acad. Sci. U.S.A.">
        <title>Comparative genomics of biotechnologically important yeasts.</title>
        <authorList>
            <person name="Riley R."/>
            <person name="Haridas S."/>
            <person name="Wolfe K.H."/>
            <person name="Lopes M.R."/>
            <person name="Hittinger C.T."/>
            <person name="Goeker M."/>
            <person name="Salamov A.A."/>
            <person name="Wisecaver J.H."/>
            <person name="Long T.M."/>
            <person name="Calvey C.H."/>
            <person name="Aerts A.L."/>
            <person name="Barry K.W."/>
            <person name="Choi C."/>
            <person name="Clum A."/>
            <person name="Coughlan A.Y."/>
            <person name="Deshpande S."/>
            <person name="Douglass A.P."/>
            <person name="Hanson S.J."/>
            <person name="Klenk H.-P."/>
            <person name="LaButti K.M."/>
            <person name="Lapidus A."/>
            <person name="Lindquist E.A."/>
            <person name="Lipzen A.M."/>
            <person name="Meier-Kolthoff J.P."/>
            <person name="Ohm R.A."/>
            <person name="Otillar R.P."/>
            <person name="Pangilinan J.L."/>
            <person name="Peng Y."/>
            <person name="Rokas A."/>
            <person name="Rosa C.A."/>
            <person name="Scheuner C."/>
            <person name="Sibirny A.A."/>
            <person name="Slot J.C."/>
            <person name="Stielow J.B."/>
            <person name="Sun H."/>
            <person name="Kurtzman C.P."/>
            <person name="Blackwell M."/>
            <person name="Grigoriev I.V."/>
            <person name="Jeffries T.W."/>
        </authorList>
    </citation>
    <scope>NUCLEOTIDE SEQUENCE [LARGE SCALE GENOMIC DNA]</scope>
    <source>
        <strain evidence="5">ATCC 58044 / CBS 1984 / NCYC 433 / NRRL Y-366-8</strain>
    </source>
</reference>